<evidence type="ECO:0000313" key="22">
    <source>
        <dbReference type="Proteomes" id="UP000184387"/>
    </source>
</evidence>
<dbReference type="STRING" id="198092.SAMN02745194_00035"/>
<evidence type="ECO:0000256" key="13">
    <source>
        <dbReference type="ARBA" id="ARBA00022840"/>
    </source>
</evidence>
<keyword evidence="17" id="KW-1133">Transmembrane helix</keyword>
<evidence type="ECO:0000259" key="20">
    <source>
        <dbReference type="PROSITE" id="PS50885"/>
    </source>
</evidence>
<dbReference type="AlphaFoldDB" id="A0A1M6A8S0"/>
<dbReference type="Gene3D" id="6.10.340.10">
    <property type="match status" value="1"/>
</dbReference>
<evidence type="ECO:0000259" key="19">
    <source>
        <dbReference type="PROSITE" id="PS50113"/>
    </source>
</evidence>
<gene>
    <name evidence="21" type="ORF">SAMN02745194_00035</name>
</gene>
<dbReference type="EMBL" id="FQZF01000002">
    <property type="protein sequence ID" value="SHI32865.1"/>
    <property type="molecule type" value="Genomic_DNA"/>
</dbReference>
<reference evidence="21 22" key="1">
    <citation type="submission" date="2016-11" db="EMBL/GenBank/DDBJ databases">
        <authorList>
            <person name="Jaros S."/>
            <person name="Januszkiewicz K."/>
            <person name="Wedrychowicz H."/>
        </authorList>
    </citation>
    <scope>NUCLEOTIDE SEQUENCE [LARGE SCALE GENOMIC DNA]</scope>
    <source>
        <strain evidence="21 22">DSM 14916</strain>
    </source>
</reference>
<keyword evidence="17" id="KW-0472">Membrane</keyword>
<evidence type="ECO:0000256" key="7">
    <source>
        <dbReference type="ARBA" id="ARBA00022630"/>
    </source>
</evidence>
<dbReference type="GO" id="GO:0016020">
    <property type="term" value="C:membrane"/>
    <property type="evidence" value="ECO:0007669"/>
    <property type="project" value="UniProtKB-SubCell"/>
</dbReference>
<keyword evidence="16" id="KW-0675">Receptor</keyword>
<name>A0A1M6A8S0_9PROT</name>
<dbReference type="SMART" id="SM00911">
    <property type="entry name" value="HWE_HK"/>
    <property type="match status" value="1"/>
</dbReference>
<evidence type="ECO:0000256" key="8">
    <source>
        <dbReference type="ARBA" id="ARBA00022643"/>
    </source>
</evidence>
<dbReference type="Pfam" id="PF00672">
    <property type="entry name" value="HAMP"/>
    <property type="match status" value="1"/>
</dbReference>
<evidence type="ECO:0000256" key="9">
    <source>
        <dbReference type="ARBA" id="ARBA00022679"/>
    </source>
</evidence>
<dbReference type="RefSeq" id="WP_073129990.1">
    <property type="nucleotide sequence ID" value="NZ_FQZF01000002.1"/>
</dbReference>
<dbReference type="OrthoDB" id="341208at2"/>
<protein>
    <recommendedName>
        <fullName evidence="3">histidine kinase</fullName>
        <ecNumber evidence="3">2.7.13.3</ecNumber>
    </recommendedName>
</protein>
<evidence type="ECO:0000256" key="17">
    <source>
        <dbReference type="SAM" id="Phobius"/>
    </source>
</evidence>
<comment type="subcellular location">
    <subcellularLocation>
        <location evidence="2">Membrane</location>
    </subcellularLocation>
</comment>
<evidence type="ECO:0000256" key="15">
    <source>
        <dbReference type="ARBA" id="ARBA00023026"/>
    </source>
</evidence>
<keyword evidence="8" id="KW-0288">FMN</keyword>
<feature type="transmembrane region" description="Helical" evidence="17">
    <location>
        <begin position="299"/>
        <end position="321"/>
    </location>
</feature>
<dbReference type="Gene3D" id="3.30.565.10">
    <property type="entry name" value="Histidine kinase-like ATPase, C-terminal domain"/>
    <property type="match status" value="1"/>
</dbReference>
<keyword evidence="10" id="KW-0677">Repeat</keyword>
<dbReference type="Gene3D" id="3.30.450.20">
    <property type="entry name" value="PAS domain"/>
    <property type="match status" value="1"/>
</dbReference>
<evidence type="ECO:0000256" key="1">
    <source>
        <dbReference type="ARBA" id="ARBA00000085"/>
    </source>
</evidence>
<dbReference type="PROSITE" id="PS50885">
    <property type="entry name" value="HAMP"/>
    <property type="match status" value="1"/>
</dbReference>
<evidence type="ECO:0000256" key="4">
    <source>
        <dbReference type="ARBA" id="ARBA00022543"/>
    </source>
</evidence>
<dbReference type="PROSITE" id="PS50112">
    <property type="entry name" value="PAS"/>
    <property type="match status" value="1"/>
</dbReference>
<dbReference type="GO" id="GO:0009881">
    <property type="term" value="F:photoreceptor activity"/>
    <property type="evidence" value="ECO:0007669"/>
    <property type="project" value="UniProtKB-KW"/>
</dbReference>
<dbReference type="InterPro" id="IPR013767">
    <property type="entry name" value="PAS_fold"/>
</dbReference>
<feature type="domain" description="HAMP" evidence="20">
    <location>
        <begin position="322"/>
        <end position="377"/>
    </location>
</feature>
<dbReference type="GO" id="GO:0004673">
    <property type="term" value="F:protein histidine kinase activity"/>
    <property type="evidence" value="ECO:0007669"/>
    <property type="project" value="UniProtKB-EC"/>
</dbReference>
<keyword evidence="14" id="KW-0157">Chromophore</keyword>
<dbReference type="CDD" id="cd00130">
    <property type="entry name" value="PAS"/>
    <property type="match status" value="1"/>
</dbReference>
<dbReference type="PANTHER" id="PTHR41523:SF8">
    <property type="entry name" value="ETHYLENE RESPONSE SENSOR PROTEIN"/>
    <property type="match status" value="1"/>
</dbReference>
<dbReference type="InterPro" id="IPR000700">
    <property type="entry name" value="PAS-assoc_C"/>
</dbReference>
<dbReference type="SMART" id="SM00091">
    <property type="entry name" value="PAS"/>
    <property type="match status" value="1"/>
</dbReference>
<dbReference type="GO" id="GO:0005524">
    <property type="term" value="F:ATP binding"/>
    <property type="evidence" value="ECO:0007669"/>
    <property type="project" value="UniProtKB-KW"/>
</dbReference>
<proteinExistence type="predicted"/>
<evidence type="ECO:0000256" key="2">
    <source>
        <dbReference type="ARBA" id="ARBA00004370"/>
    </source>
</evidence>
<evidence type="ECO:0000259" key="18">
    <source>
        <dbReference type="PROSITE" id="PS50112"/>
    </source>
</evidence>
<keyword evidence="4" id="KW-0600">Photoreceptor protein</keyword>
<evidence type="ECO:0000256" key="14">
    <source>
        <dbReference type="ARBA" id="ARBA00022991"/>
    </source>
</evidence>
<evidence type="ECO:0000256" key="10">
    <source>
        <dbReference type="ARBA" id="ARBA00022737"/>
    </source>
</evidence>
<feature type="domain" description="PAS" evidence="18">
    <location>
        <begin position="375"/>
        <end position="433"/>
    </location>
</feature>
<dbReference type="PROSITE" id="PS50113">
    <property type="entry name" value="PAC"/>
    <property type="match status" value="1"/>
</dbReference>
<evidence type="ECO:0000256" key="3">
    <source>
        <dbReference type="ARBA" id="ARBA00012438"/>
    </source>
</evidence>
<dbReference type="GO" id="GO:0007165">
    <property type="term" value="P:signal transduction"/>
    <property type="evidence" value="ECO:0007669"/>
    <property type="project" value="InterPro"/>
</dbReference>
<dbReference type="PANTHER" id="PTHR41523">
    <property type="entry name" value="TWO-COMPONENT SYSTEM SENSOR PROTEIN"/>
    <property type="match status" value="1"/>
</dbReference>
<evidence type="ECO:0000256" key="5">
    <source>
        <dbReference type="ARBA" id="ARBA00022553"/>
    </source>
</evidence>
<dbReference type="SUPFAM" id="SSF55785">
    <property type="entry name" value="PYP-like sensor domain (PAS domain)"/>
    <property type="match status" value="1"/>
</dbReference>
<sequence length="697" mass="74008">MPDPDAAISEARITSATGWRLRGLRLHLLALILAVLVPALVISGAAAWHLARSYRQAFETRLQDTTRALALFVESELDTLMTRVVALASSPLLEDDDLNPFGNWARRIGEAPGGWIVVNDAAPGHRQLLNTGLPAGTALPPPLAPGEGAWDVIRRVVETGRPAVSNLFRSHPTGRPVVVAAAPALRDGRVARVVVLAMNPALLSERLRARRPSGSAFVSVADASSRIVARSQDHDRFVGTIPPSRGVPATERERGLFRSPTVYGDPGLFFAQKLQTAPGWSIAVAEPYTQYRMSWLAPLAALLVGAAAALALGLGLAAWLARRVLRPVEALARRAEAVAAGDAHPSLPAVPPAGVAEFELLRRASERAEAAVAAREAEFRAMFETAAAGVAETDTRTGRYLRVNRTFCEITGRPEEMLVGRLGPKDILHPQDQPAEAMPAADDTESRILRPDGSVVWVQSSTAPSALDRGGKPLRAVTILQDITARKRAEEARGLLAREVDHRAKNVLAVVQAVLRLTPKNDPATYARSVEARVTALARAHTLLANGNWNGADLRALAEAELSAFQPGAPDAPRAMLQGPSVTLTPGATQALSLVLHELATNATKYGALSAPGGRVDLTWSVDDAAGRLHLRWAETGGPPVPGPPTRRGFGTRVIEASLRDQLGAAVRTAWEPAGMTCEIEASLARAVLTQGAHAAA</sequence>
<keyword evidence="7" id="KW-0285">Flavoprotein</keyword>
<evidence type="ECO:0000313" key="21">
    <source>
        <dbReference type="EMBL" id="SHI32865.1"/>
    </source>
</evidence>
<feature type="domain" description="PAC" evidence="19">
    <location>
        <begin position="442"/>
        <end position="495"/>
    </location>
</feature>
<dbReference type="InterPro" id="IPR001610">
    <property type="entry name" value="PAC"/>
</dbReference>
<dbReference type="InterPro" id="IPR011102">
    <property type="entry name" value="Sig_transdc_His_kinase_HWE"/>
</dbReference>
<evidence type="ECO:0000256" key="11">
    <source>
        <dbReference type="ARBA" id="ARBA00022741"/>
    </source>
</evidence>
<keyword evidence="6" id="KW-0716">Sensory transduction</keyword>
<dbReference type="Pfam" id="PF00989">
    <property type="entry name" value="PAS"/>
    <property type="match status" value="1"/>
</dbReference>
<keyword evidence="17" id="KW-0812">Transmembrane</keyword>
<dbReference type="GO" id="GO:0006355">
    <property type="term" value="P:regulation of DNA-templated transcription"/>
    <property type="evidence" value="ECO:0007669"/>
    <property type="project" value="InterPro"/>
</dbReference>
<keyword evidence="13" id="KW-0067">ATP-binding</keyword>
<dbReference type="Proteomes" id="UP000184387">
    <property type="component" value="Unassembled WGS sequence"/>
</dbReference>
<comment type="catalytic activity">
    <reaction evidence="1">
        <text>ATP + protein L-histidine = ADP + protein N-phospho-L-histidine.</text>
        <dbReference type="EC" id="2.7.13.3"/>
    </reaction>
</comment>
<dbReference type="InterPro" id="IPR036890">
    <property type="entry name" value="HATPase_C_sf"/>
</dbReference>
<keyword evidence="22" id="KW-1185">Reference proteome</keyword>
<evidence type="ECO:0000256" key="6">
    <source>
        <dbReference type="ARBA" id="ARBA00022606"/>
    </source>
</evidence>
<accession>A0A1M6A8S0</accession>
<dbReference type="Pfam" id="PF07536">
    <property type="entry name" value="HWE_HK"/>
    <property type="match status" value="1"/>
</dbReference>
<keyword evidence="9" id="KW-0808">Transferase</keyword>
<dbReference type="EC" id="2.7.13.3" evidence="3"/>
<dbReference type="InterPro" id="IPR000014">
    <property type="entry name" value="PAS"/>
</dbReference>
<dbReference type="InterPro" id="IPR035965">
    <property type="entry name" value="PAS-like_dom_sf"/>
</dbReference>
<keyword evidence="11" id="KW-0547">Nucleotide-binding</keyword>
<evidence type="ECO:0000256" key="16">
    <source>
        <dbReference type="ARBA" id="ARBA00023170"/>
    </source>
</evidence>
<keyword evidence="12" id="KW-0418">Kinase</keyword>
<dbReference type="NCBIfam" id="TIGR00229">
    <property type="entry name" value="sensory_box"/>
    <property type="match status" value="1"/>
</dbReference>
<evidence type="ECO:0000256" key="12">
    <source>
        <dbReference type="ARBA" id="ARBA00022777"/>
    </source>
</evidence>
<keyword evidence="5" id="KW-0597">Phosphoprotein</keyword>
<dbReference type="InterPro" id="IPR003660">
    <property type="entry name" value="HAMP_dom"/>
</dbReference>
<dbReference type="SMART" id="SM00086">
    <property type="entry name" value="PAC"/>
    <property type="match status" value="1"/>
</dbReference>
<feature type="transmembrane region" description="Helical" evidence="17">
    <location>
        <begin position="28"/>
        <end position="51"/>
    </location>
</feature>
<keyword evidence="15" id="KW-0843">Virulence</keyword>
<organism evidence="21 22">
    <name type="scientific">Muricoccus roseus</name>
    <dbReference type="NCBI Taxonomy" id="198092"/>
    <lineage>
        <taxon>Bacteria</taxon>
        <taxon>Pseudomonadati</taxon>
        <taxon>Pseudomonadota</taxon>
        <taxon>Alphaproteobacteria</taxon>
        <taxon>Acetobacterales</taxon>
        <taxon>Roseomonadaceae</taxon>
        <taxon>Muricoccus</taxon>
    </lineage>
</organism>